<dbReference type="InterPro" id="IPR039424">
    <property type="entry name" value="SBP_5"/>
</dbReference>
<dbReference type="Pfam" id="PF00496">
    <property type="entry name" value="SBP_bac_5"/>
    <property type="match status" value="1"/>
</dbReference>
<reference evidence="7" key="1">
    <citation type="journal article" date="2019" name="Int. J. Syst. Evol. Microbiol.">
        <title>The Global Catalogue of Microorganisms (GCM) 10K type strain sequencing project: providing services to taxonomists for standard genome sequencing and annotation.</title>
        <authorList>
            <consortium name="The Broad Institute Genomics Platform"/>
            <consortium name="The Broad Institute Genome Sequencing Center for Infectious Disease"/>
            <person name="Wu L."/>
            <person name="Ma J."/>
        </authorList>
    </citation>
    <scope>NUCLEOTIDE SEQUENCE [LARGE SCALE GENOMIC DNA]</scope>
    <source>
        <strain evidence="7">TISTR 932</strain>
    </source>
</reference>
<dbReference type="SUPFAM" id="SSF53850">
    <property type="entry name" value="Periplasmic binding protein-like II"/>
    <property type="match status" value="1"/>
</dbReference>
<dbReference type="InterPro" id="IPR000914">
    <property type="entry name" value="SBP_5_dom"/>
</dbReference>
<dbReference type="PROSITE" id="PS51257">
    <property type="entry name" value="PROKAR_LIPOPROTEIN"/>
    <property type="match status" value="1"/>
</dbReference>
<evidence type="ECO:0000313" key="7">
    <source>
        <dbReference type="Proteomes" id="UP001597427"/>
    </source>
</evidence>
<dbReference type="Gene3D" id="3.10.105.10">
    <property type="entry name" value="Dipeptide-binding Protein, Domain 3"/>
    <property type="match status" value="1"/>
</dbReference>
<evidence type="ECO:0000256" key="2">
    <source>
        <dbReference type="ARBA" id="ARBA00022448"/>
    </source>
</evidence>
<dbReference type="InterPro" id="IPR030678">
    <property type="entry name" value="Peptide/Ni-bd"/>
</dbReference>
<protein>
    <submittedName>
        <fullName evidence="6">Oligopeptide ABC transporter substrate-binding protein</fullName>
    </submittedName>
</protein>
<name>A0ABW5TJF6_9ENTE</name>
<keyword evidence="3 4" id="KW-0732">Signal</keyword>
<evidence type="ECO:0000259" key="5">
    <source>
        <dbReference type="Pfam" id="PF00496"/>
    </source>
</evidence>
<evidence type="ECO:0000256" key="4">
    <source>
        <dbReference type="SAM" id="SignalP"/>
    </source>
</evidence>
<keyword evidence="7" id="KW-1185">Reference proteome</keyword>
<dbReference type="PIRSF" id="PIRSF002741">
    <property type="entry name" value="MppA"/>
    <property type="match status" value="1"/>
</dbReference>
<dbReference type="Gene3D" id="3.40.190.10">
    <property type="entry name" value="Periplasmic binding protein-like II"/>
    <property type="match status" value="1"/>
</dbReference>
<organism evidence="6 7">
    <name type="scientific">Enterococcus camelliae</name>
    <dbReference type="NCBI Taxonomy" id="453959"/>
    <lineage>
        <taxon>Bacteria</taxon>
        <taxon>Bacillati</taxon>
        <taxon>Bacillota</taxon>
        <taxon>Bacilli</taxon>
        <taxon>Lactobacillales</taxon>
        <taxon>Enterococcaceae</taxon>
        <taxon>Enterococcus</taxon>
    </lineage>
</organism>
<feature type="signal peptide" evidence="4">
    <location>
        <begin position="1"/>
        <end position="20"/>
    </location>
</feature>
<dbReference type="PANTHER" id="PTHR30290">
    <property type="entry name" value="PERIPLASMIC BINDING COMPONENT OF ABC TRANSPORTER"/>
    <property type="match status" value="1"/>
</dbReference>
<evidence type="ECO:0000256" key="1">
    <source>
        <dbReference type="ARBA" id="ARBA00005695"/>
    </source>
</evidence>
<feature type="chain" id="PRO_5046873712" evidence="4">
    <location>
        <begin position="21"/>
        <end position="595"/>
    </location>
</feature>
<dbReference type="PANTHER" id="PTHR30290:SF9">
    <property type="entry name" value="OLIGOPEPTIDE-BINDING PROTEIN APPA"/>
    <property type="match status" value="1"/>
</dbReference>
<dbReference type="CDD" id="cd08510">
    <property type="entry name" value="PBP2_Lactococcal_OppA_like"/>
    <property type="match status" value="1"/>
</dbReference>
<comment type="caution">
    <text evidence="6">The sequence shown here is derived from an EMBL/GenBank/DDBJ whole genome shotgun (WGS) entry which is preliminary data.</text>
</comment>
<accession>A0ABW5TJF6</accession>
<comment type="similarity">
    <text evidence="1">Belongs to the bacterial solute-binding protein 5 family.</text>
</comment>
<dbReference type="Proteomes" id="UP001597427">
    <property type="component" value="Unassembled WGS sequence"/>
</dbReference>
<evidence type="ECO:0000313" key="6">
    <source>
        <dbReference type="EMBL" id="MFD2729256.1"/>
    </source>
</evidence>
<dbReference type="EMBL" id="JBHUMO010000044">
    <property type="protein sequence ID" value="MFD2729256.1"/>
    <property type="molecule type" value="Genomic_DNA"/>
</dbReference>
<proteinExistence type="inferred from homology"/>
<dbReference type="RefSeq" id="WP_379981437.1">
    <property type="nucleotide sequence ID" value="NZ_JBHUMO010000044.1"/>
</dbReference>
<keyword evidence="2" id="KW-0813">Transport</keyword>
<sequence length="595" mass="65536">MKKKALLGLVTVAGLTLTLAACGGKSDSSKGTSSSSGAATADTGNFKLKTSNKKDAIKDGTLEIGVVSDTAFTGIFNDAFSEITLDTTFFGPADEGLFNTDKDLKMTDGAAKIKFDEDAKTVTVTMNDNVKWSDGKEVNADDLEFPYLIIGNKDYTGVRYDSSMKNIVGMEDYHDGKADTISGIKKINDKEIQITFKEMIPSMLQNASSGVIGYAIPKHAFEGIAVKDMAASDPVRKNPITFGPYVISKITAGESVEFTPNKYYYGGTPKLSKIIMKTVPTSSATASMKSKEFDIYDGMPSSEFTSWKDLSGYELLGQQDTAYNYIGFKLGKWDNDKGVNVYNASSKMADKSLRQAIGYAIDNEAIAQKLYNGLQTRANSLIVPAFGTKYDKDLKGYTQDVKKAKKLLDDAGYKDTDGDGYREDKNGKKLEINFAFRDNGTTAKSLAEYYIQAWKEVGLDVKLATGRLIEVNSFYDKLQNDDPSIDMYQAGWSTGYDPDQSGLYGEDAQFNFTRFVSDENTKLIKEMQSKDAFDDAKAAKIYKNWQEYANDEAFVIPTTYSFDVTPVSDRVTGYDISRDLDHNVYAKIGVTSDKR</sequence>
<gene>
    <name evidence="6" type="ORF">ACFSR0_07445</name>
</gene>
<feature type="domain" description="Solute-binding protein family 5" evidence="5">
    <location>
        <begin position="112"/>
        <end position="504"/>
    </location>
</feature>
<evidence type="ECO:0000256" key="3">
    <source>
        <dbReference type="ARBA" id="ARBA00022729"/>
    </source>
</evidence>